<name>A0A8T9BWT9_9HELO</name>
<dbReference type="SUPFAM" id="SSF53474">
    <property type="entry name" value="alpha/beta-Hydrolases"/>
    <property type="match status" value="1"/>
</dbReference>
<evidence type="ECO:0000256" key="1">
    <source>
        <dbReference type="SAM" id="Phobius"/>
    </source>
</evidence>
<dbReference type="Gene3D" id="3.40.50.1820">
    <property type="entry name" value="alpha/beta hydrolase"/>
    <property type="match status" value="1"/>
</dbReference>
<feature type="transmembrane region" description="Helical" evidence="1">
    <location>
        <begin position="40"/>
        <end position="64"/>
    </location>
</feature>
<dbReference type="Proteomes" id="UP000469558">
    <property type="component" value="Unassembled WGS sequence"/>
</dbReference>
<keyword evidence="1" id="KW-1133">Transmembrane helix</keyword>
<dbReference type="GO" id="GO:0008474">
    <property type="term" value="F:palmitoyl-(protein) hydrolase activity"/>
    <property type="evidence" value="ECO:0007669"/>
    <property type="project" value="TreeGrafter"/>
</dbReference>
<dbReference type="GO" id="GO:0016020">
    <property type="term" value="C:membrane"/>
    <property type="evidence" value="ECO:0007669"/>
    <property type="project" value="TreeGrafter"/>
</dbReference>
<comment type="caution">
    <text evidence="2">The sequence shown here is derived from an EMBL/GenBank/DDBJ whole genome shotgun (WGS) entry which is preliminary data.</text>
</comment>
<dbReference type="InterPro" id="IPR029058">
    <property type="entry name" value="AB_hydrolase_fold"/>
</dbReference>
<dbReference type="AlphaFoldDB" id="A0A8T9BWT9"/>
<organism evidence="2 3">
    <name type="scientific">Lachnellula suecica</name>
    <dbReference type="NCBI Taxonomy" id="602035"/>
    <lineage>
        <taxon>Eukaryota</taxon>
        <taxon>Fungi</taxon>
        <taxon>Dikarya</taxon>
        <taxon>Ascomycota</taxon>
        <taxon>Pezizomycotina</taxon>
        <taxon>Leotiomycetes</taxon>
        <taxon>Helotiales</taxon>
        <taxon>Lachnaceae</taxon>
        <taxon>Lachnellula</taxon>
    </lineage>
</organism>
<keyword evidence="1" id="KW-0812">Transmembrane</keyword>
<dbReference type="PANTHER" id="PTHR12277:SF64">
    <property type="entry name" value="SUPERFAMILY HYDROLASE, PUTATIVE (AFU_ORTHOLOGUE AFUA_3G01760)-RELATED"/>
    <property type="match status" value="1"/>
</dbReference>
<evidence type="ECO:0000313" key="2">
    <source>
        <dbReference type="EMBL" id="TVY54294.1"/>
    </source>
</evidence>
<keyword evidence="3" id="KW-1185">Reference proteome</keyword>
<dbReference type="EMBL" id="QGMK01003094">
    <property type="protein sequence ID" value="TVY54294.1"/>
    <property type="molecule type" value="Genomic_DNA"/>
</dbReference>
<evidence type="ECO:0000313" key="3">
    <source>
        <dbReference type="Proteomes" id="UP000469558"/>
    </source>
</evidence>
<sequence>MLRLLARTPRRQQCLIHTLRPRLCPRAHNPLIRPHQHRTFLTHIPTVLLPPLVFSGLLLALWTWKCLMMVVFQNKIIYMPGLPPNARREKIDDYRRQCGGVEWREEKIRSLDGTLISLCVASVDGGEVDEGLRRVYVLYFQCQCKTLQFLPLLTNLLFHISVRLLTSVGNASSIPPRLPFLSPVLNSLRTIPSPTNIRYTLVCLSYRGYWTSHGRASETGIAKDAIAALQWIAQDSRCTQTDGVPVVIWGQSIGAGVATSLAATQPPSGLAIKTLILETPFLSVKAMLKTLYPQKWLPYRYLWPFLWNHLDSSKALGLMKERHGEKTPRVLILEAGNDELVPKVHGKMLEGRCR</sequence>
<feature type="non-terminal residue" evidence="2">
    <location>
        <position position="1"/>
    </location>
</feature>
<proteinExistence type="predicted"/>
<accession>A0A8T9BWT9</accession>
<protein>
    <submittedName>
        <fullName evidence="2">Monoacylglycerol lipase ABHD12</fullName>
    </submittedName>
</protein>
<keyword evidence="1" id="KW-0472">Membrane</keyword>
<dbReference type="OrthoDB" id="10249433at2759"/>
<gene>
    <name evidence="2" type="primary">abhd12_1</name>
    <name evidence="2" type="ORF">LSUE1_G009198</name>
</gene>
<dbReference type="PANTHER" id="PTHR12277">
    <property type="entry name" value="ALPHA/BETA HYDROLASE DOMAIN-CONTAINING PROTEIN"/>
    <property type="match status" value="1"/>
</dbReference>
<reference evidence="2 3" key="1">
    <citation type="submission" date="2018-05" db="EMBL/GenBank/DDBJ databases">
        <title>Genome sequencing and assembly of the regulated plant pathogen Lachnellula willkommii and related sister species for the development of diagnostic species identification markers.</title>
        <authorList>
            <person name="Giroux E."/>
            <person name="Bilodeau G."/>
        </authorList>
    </citation>
    <scope>NUCLEOTIDE SEQUENCE [LARGE SCALE GENOMIC DNA]</scope>
    <source>
        <strain evidence="2 3">CBS 268.59</strain>
    </source>
</reference>